<keyword evidence="1" id="KW-0472">Membrane</keyword>
<evidence type="ECO:0000256" key="1">
    <source>
        <dbReference type="SAM" id="Phobius"/>
    </source>
</evidence>
<accession>A0A8J4RP90</accession>
<evidence type="ECO:0000313" key="3">
    <source>
        <dbReference type="Proteomes" id="UP000737018"/>
    </source>
</evidence>
<feature type="transmembrane region" description="Helical" evidence="1">
    <location>
        <begin position="38"/>
        <end position="59"/>
    </location>
</feature>
<dbReference type="Proteomes" id="UP000737018">
    <property type="component" value="Unassembled WGS sequence"/>
</dbReference>
<proteinExistence type="predicted"/>
<organism evidence="2 3">
    <name type="scientific">Castanea mollissima</name>
    <name type="common">Chinese chestnut</name>
    <dbReference type="NCBI Taxonomy" id="60419"/>
    <lineage>
        <taxon>Eukaryota</taxon>
        <taxon>Viridiplantae</taxon>
        <taxon>Streptophyta</taxon>
        <taxon>Embryophyta</taxon>
        <taxon>Tracheophyta</taxon>
        <taxon>Spermatophyta</taxon>
        <taxon>Magnoliopsida</taxon>
        <taxon>eudicotyledons</taxon>
        <taxon>Gunneridae</taxon>
        <taxon>Pentapetalae</taxon>
        <taxon>rosids</taxon>
        <taxon>fabids</taxon>
        <taxon>Fagales</taxon>
        <taxon>Fagaceae</taxon>
        <taxon>Castanea</taxon>
    </lineage>
</organism>
<name>A0A8J4RP90_9ROSI</name>
<protein>
    <submittedName>
        <fullName evidence="2">Uncharacterized protein</fullName>
    </submittedName>
</protein>
<reference evidence="2" key="1">
    <citation type="submission" date="2020-03" db="EMBL/GenBank/DDBJ databases">
        <title>Castanea mollissima Vanexum genome sequencing.</title>
        <authorList>
            <person name="Staton M."/>
        </authorList>
    </citation>
    <scope>NUCLEOTIDE SEQUENCE</scope>
    <source>
        <tissue evidence="2">Leaf</tissue>
    </source>
</reference>
<feature type="transmembrane region" description="Helical" evidence="1">
    <location>
        <begin position="93"/>
        <end position="117"/>
    </location>
</feature>
<dbReference type="AlphaFoldDB" id="A0A8J4RP90"/>
<keyword evidence="1" id="KW-0812">Transmembrane</keyword>
<sequence>MDSVAIGTAGAISAYFFGRAFSSHGLNESDSIKGQLLPLSYCLPAFSCGLVFWLLVLLWPKLRYTGGVSSVHSGDEDKDPLEKDNVEVATLNVAITTVNLLVVWHWLGNIYLCWFILLSSSS</sequence>
<comment type="caution">
    <text evidence="2">The sequence shown here is derived from an EMBL/GenBank/DDBJ whole genome shotgun (WGS) entry which is preliminary data.</text>
</comment>
<dbReference type="EMBL" id="JRKL02000964">
    <property type="protein sequence ID" value="KAF3966976.1"/>
    <property type="molecule type" value="Genomic_DNA"/>
</dbReference>
<keyword evidence="3" id="KW-1185">Reference proteome</keyword>
<evidence type="ECO:0000313" key="2">
    <source>
        <dbReference type="EMBL" id="KAF3966976.1"/>
    </source>
</evidence>
<gene>
    <name evidence="2" type="ORF">CMV_008972</name>
</gene>
<keyword evidence="1" id="KW-1133">Transmembrane helix</keyword>